<dbReference type="EMBL" id="JBHSIU010000130">
    <property type="protein sequence ID" value="MFC5008258.1"/>
    <property type="molecule type" value="Genomic_DNA"/>
</dbReference>
<proteinExistence type="predicted"/>
<protein>
    <submittedName>
        <fullName evidence="1">Uncharacterized protein</fullName>
    </submittedName>
</protein>
<sequence>MTLPEHDQTVHSVDRYGDAVNALHSRATELRQALAIADAQWHRLESALAAPRSPRPLRLLALGGDGQQVLAVTAAALAAVDALQPSSPPRQPARLDVRIRPAGPAPATSVRSAATRVTATLAGGSELGPLRVAILRRIVAAAGPSGTPPPEAQPSLERTREGDLQWAAQLWERHVDRTVRERLQELHDLHLAVHAGQYVIGRTDLVFPVADMFRAMGGGVEMSDITKRPFPVMPVAAPDARTVPALTVLLPVVARFDVEIETWEHTPLGPGLVLTVLTDSGGDTARGKVLVETADAETDAFLLVHGVDGAPPASWDAARAPGRRQRPALTVFDVAASTAFTSGGPAEREIELNRLRELVRHTGSGLPDERVFVVSTRRGSADLLPKQRNPDEPAPTAGTAFARRSLAALADQGGFPALRRAIAGEVDVFAAAERGAGQRDRYRRYVDTLQEVLQELVEENRQPDDVTDGQKGPISKALRDLIAHIDELRRSLTLLPDLDRTVDTATGEQVRIVTEVHAEAVRIVLEWPQWRQLFDAVEPVTGVISRDRPAGPPLPNLTADFAGPFDRSTADMSERVGQLAERVVAAWVDGANAGIRTVAAVLDAELDTVGTTLIDRGQAAEVQAVRRACHFDWIGELGTDRSARPAAAEQAVELFPLAANRALPWHPDLPMGSDQVRDAAQRHQITVMRIRRELTNALGRAGVEMLRAALTEWAKSIDDELRQLRGALPDEQVADFLEAGYGLRPARKHADAIEKLLSDARVSVVHE</sequence>
<comment type="caution">
    <text evidence="1">The sequence shown here is derived from an EMBL/GenBank/DDBJ whole genome shotgun (WGS) entry which is preliminary data.</text>
</comment>
<name>A0ABV9WL16_9ACTN</name>
<accession>A0ABV9WL16</accession>
<evidence type="ECO:0000313" key="1">
    <source>
        <dbReference type="EMBL" id="MFC5008258.1"/>
    </source>
</evidence>
<dbReference type="Proteomes" id="UP001595912">
    <property type="component" value="Unassembled WGS sequence"/>
</dbReference>
<reference evidence="2" key="1">
    <citation type="journal article" date="2019" name="Int. J. Syst. Evol. Microbiol.">
        <title>The Global Catalogue of Microorganisms (GCM) 10K type strain sequencing project: providing services to taxonomists for standard genome sequencing and annotation.</title>
        <authorList>
            <consortium name="The Broad Institute Genomics Platform"/>
            <consortium name="The Broad Institute Genome Sequencing Center for Infectious Disease"/>
            <person name="Wu L."/>
            <person name="Ma J."/>
        </authorList>
    </citation>
    <scope>NUCLEOTIDE SEQUENCE [LARGE SCALE GENOMIC DNA]</scope>
    <source>
        <strain evidence="2">CGMCC 4.7152</strain>
    </source>
</reference>
<evidence type="ECO:0000313" key="2">
    <source>
        <dbReference type="Proteomes" id="UP001595912"/>
    </source>
</evidence>
<keyword evidence="2" id="KW-1185">Reference proteome</keyword>
<organism evidence="1 2">
    <name type="scientific">Dactylosporangium cerinum</name>
    <dbReference type="NCBI Taxonomy" id="1434730"/>
    <lineage>
        <taxon>Bacteria</taxon>
        <taxon>Bacillati</taxon>
        <taxon>Actinomycetota</taxon>
        <taxon>Actinomycetes</taxon>
        <taxon>Micromonosporales</taxon>
        <taxon>Micromonosporaceae</taxon>
        <taxon>Dactylosporangium</taxon>
    </lineage>
</organism>
<gene>
    <name evidence="1" type="ORF">ACFPIJ_61905</name>
</gene>
<dbReference type="RefSeq" id="WP_380128914.1">
    <property type="nucleotide sequence ID" value="NZ_JBHSIU010000130.1"/>
</dbReference>